<keyword evidence="1" id="KW-0812">Transmembrane</keyword>
<reference evidence="3" key="1">
    <citation type="journal article" date="2015" name="Nat. Genet.">
        <title>The genome and transcriptome of the zoonotic hookworm Ancylostoma ceylanicum identify infection-specific gene families.</title>
        <authorList>
            <person name="Schwarz E.M."/>
            <person name="Hu Y."/>
            <person name="Antoshechkin I."/>
            <person name="Miller M.M."/>
            <person name="Sternberg P.W."/>
            <person name="Aroian R.V."/>
        </authorList>
    </citation>
    <scope>NUCLEOTIDE SEQUENCE</scope>
    <source>
        <strain evidence="3">HY135</strain>
    </source>
</reference>
<keyword evidence="1" id="KW-1133">Transmembrane helix</keyword>
<name>A0A016W305_9BILA</name>
<evidence type="ECO:0008006" key="4">
    <source>
        <dbReference type="Google" id="ProtNLM"/>
    </source>
</evidence>
<keyword evidence="3" id="KW-1185">Reference proteome</keyword>
<dbReference type="Proteomes" id="UP000024635">
    <property type="component" value="Unassembled WGS sequence"/>
</dbReference>
<dbReference type="PANTHER" id="PTHR34311">
    <property type="entry name" value="PROTEIN CBG21698-RELATED"/>
    <property type="match status" value="1"/>
</dbReference>
<comment type="caution">
    <text evidence="2">The sequence shown here is derived from an EMBL/GenBank/DDBJ whole genome shotgun (WGS) entry which is preliminary data.</text>
</comment>
<dbReference type="EMBL" id="JARK01001338">
    <property type="protein sequence ID" value="EYC33662.1"/>
    <property type="molecule type" value="Genomic_DNA"/>
</dbReference>
<dbReference type="OrthoDB" id="5797537at2759"/>
<sequence>MATARQCVHMRGADTRTEMNNYNGFGIKEPISRDIFDTRIIFPFDLVKKKMTNLLLHSLFAAILVSSCYASSAKLLSKQLSKANPANFDFEGCVDTIFDNAQVAFNMKLGLDPALGWKNATELAEQIHVLIDKSVDSFVQVCNARQLYAYKLGATYPFCMNRFYLLNRDATDFNDAVLYVHTYKHLEFICSTGFDVFQSNLQCIVNAEHTGGTVYQACFYKFQQIINNNPYMLCDASESFVLCVKDFFTQYCGAETGWVECEKERIGFAYDCPGITC</sequence>
<dbReference type="AlphaFoldDB" id="A0A016W305"/>
<evidence type="ECO:0000256" key="1">
    <source>
        <dbReference type="SAM" id="Phobius"/>
    </source>
</evidence>
<protein>
    <recommendedName>
        <fullName evidence="4">DUF19 domain-containing protein</fullName>
    </recommendedName>
</protein>
<gene>
    <name evidence="2" type="primary">Acey_s0002.g920</name>
    <name evidence="2" type="synonym">Acey-F56C9.7</name>
    <name evidence="2" type="ORF">Y032_0002g920</name>
</gene>
<dbReference type="PANTHER" id="PTHR34311:SF2">
    <property type="entry name" value="CONJUGAL TRANSFER PROTEIN TRAN"/>
    <property type="match status" value="1"/>
</dbReference>
<organism evidence="2 3">
    <name type="scientific">Ancylostoma ceylanicum</name>
    <dbReference type="NCBI Taxonomy" id="53326"/>
    <lineage>
        <taxon>Eukaryota</taxon>
        <taxon>Metazoa</taxon>
        <taxon>Ecdysozoa</taxon>
        <taxon>Nematoda</taxon>
        <taxon>Chromadorea</taxon>
        <taxon>Rhabditida</taxon>
        <taxon>Rhabditina</taxon>
        <taxon>Rhabditomorpha</taxon>
        <taxon>Strongyloidea</taxon>
        <taxon>Ancylostomatidae</taxon>
        <taxon>Ancylostomatinae</taxon>
        <taxon>Ancylostoma</taxon>
    </lineage>
</organism>
<accession>A0A016W305</accession>
<feature type="transmembrane region" description="Helical" evidence="1">
    <location>
        <begin position="54"/>
        <end position="72"/>
    </location>
</feature>
<evidence type="ECO:0000313" key="3">
    <source>
        <dbReference type="Proteomes" id="UP000024635"/>
    </source>
</evidence>
<dbReference type="STRING" id="53326.A0A016W305"/>
<keyword evidence="1" id="KW-0472">Membrane</keyword>
<proteinExistence type="predicted"/>
<evidence type="ECO:0000313" key="2">
    <source>
        <dbReference type="EMBL" id="EYC33662.1"/>
    </source>
</evidence>